<dbReference type="InterPro" id="IPR001296">
    <property type="entry name" value="Glyco_trans_1"/>
</dbReference>
<dbReference type="EMBL" id="JANFYT010000001">
    <property type="protein sequence ID" value="MCQ4812976.1"/>
    <property type="molecule type" value="Genomic_DNA"/>
</dbReference>
<evidence type="ECO:0000313" key="4">
    <source>
        <dbReference type="Proteomes" id="UP001205919"/>
    </source>
</evidence>
<feature type="domain" description="Glycosyl transferase family 1" evidence="2">
    <location>
        <begin position="225"/>
        <end position="386"/>
    </location>
</feature>
<dbReference type="GO" id="GO:0016757">
    <property type="term" value="F:glycosyltransferase activity"/>
    <property type="evidence" value="ECO:0007669"/>
    <property type="project" value="UniProtKB-KW"/>
</dbReference>
<keyword evidence="1 3" id="KW-0808">Transferase</keyword>
<name>A0AAW5JZ89_9BACT</name>
<evidence type="ECO:0000313" key="3">
    <source>
        <dbReference type="EMBL" id="MCQ4812976.1"/>
    </source>
</evidence>
<dbReference type="PANTHER" id="PTHR46401">
    <property type="entry name" value="GLYCOSYLTRANSFERASE WBBK-RELATED"/>
    <property type="match status" value="1"/>
</dbReference>
<organism evidence="3 4">
    <name type="scientific">Cloacibacillus evryensis</name>
    <dbReference type="NCBI Taxonomy" id="508460"/>
    <lineage>
        <taxon>Bacteria</taxon>
        <taxon>Thermotogati</taxon>
        <taxon>Synergistota</taxon>
        <taxon>Synergistia</taxon>
        <taxon>Synergistales</taxon>
        <taxon>Synergistaceae</taxon>
        <taxon>Cloacibacillus</taxon>
    </lineage>
</organism>
<dbReference type="Gene3D" id="3.40.50.2000">
    <property type="entry name" value="Glycogen Phosphorylase B"/>
    <property type="match status" value="2"/>
</dbReference>
<evidence type="ECO:0000259" key="2">
    <source>
        <dbReference type="Pfam" id="PF00534"/>
    </source>
</evidence>
<dbReference type="GO" id="GO:0009103">
    <property type="term" value="P:lipopolysaccharide biosynthetic process"/>
    <property type="evidence" value="ECO:0007669"/>
    <property type="project" value="TreeGrafter"/>
</dbReference>
<comment type="caution">
    <text evidence="3">The sequence shown here is derived from an EMBL/GenBank/DDBJ whole genome shotgun (WGS) entry which is preliminary data.</text>
</comment>
<keyword evidence="4" id="KW-1185">Reference proteome</keyword>
<dbReference type="EC" id="2.4.-.-" evidence="3"/>
<sequence length="411" mass="47843">MNIAYCSLLLPEDKKLAERSKERLSGISLHKFTRAIINGIEDNIDEPMKIFNIINTINYPKFPDLVFPTEKWHHRKGSDDWHIGYINLIGIKYITQFLGLYRKLDRWIRQTKEQQHIICVHHIYFPSMLAACMLKCKYKKKVTLCLITGDMNGRYGLVSQYTPNLKQSLLKIIENQIDQMAKRFDCFVFATKNMAHAFGVEDKPFVVLECAYLLPEYTSQASVVYKKSNSQKIIFYAGALREEYGISHLLRAFVMIDNSNYHLWLAGDGNAVHTVKEYQKRYSNIEYLGFLTPQEVDIRQQQSTVLISPRTSQYEYVKYSFPSKTMECLASGIPYIAHRLPCDPPEYADHIQYADGETDEALKNKIIQICSLTEMERNLMGEKARNFINEEKNPSVMTKRIVTMWNYMLKA</sequence>
<dbReference type="PANTHER" id="PTHR46401:SF2">
    <property type="entry name" value="GLYCOSYLTRANSFERASE WBBK-RELATED"/>
    <property type="match status" value="1"/>
</dbReference>
<dbReference type="AlphaFoldDB" id="A0AAW5JZ89"/>
<protein>
    <submittedName>
        <fullName evidence="3">Glycosyltransferase</fullName>
        <ecNumber evidence="3">2.4.-.-</ecNumber>
    </submittedName>
</protein>
<accession>A0AAW5JZ89</accession>
<dbReference type="SUPFAM" id="SSF53756">
    <property type="entry name" value="UDP-Glycosyltransferase/glycogen phosphorylase"/>
    <property type="match status" value="1"/>
</dbReference>
<proteinExistence type="predicted"/>
<evidence type="ECO:0000256" key="1">
    <source>
        <dbReference type="ARBA" id="ARBA00022679"/>
    </source>
</evidence>
<dbReference type="Pfam" id="PF00534">
    <property type="entry name" value="Glycos_transf_1"/>
    <property type="match status" value="1"/>
</dbReference>
<dbReference type="Proteomes" id="UP001205919">
    <property type="component" value="Unassembled WGS sequence"/>
</dbReference>
<keyword evidence="3" id="KW-0328">Glycosyltransferase</keyword>
<gene>
    <name evidence="3" type="ORF">NE630_00900</name>
</gene>
<dbReference type="RefSeq" id="WP_256181174.1">
    <property type="nucleotide sequence ID" value="NZ_JANFYT010000001.1"/>
</dbReference>
<reference evidence="3 4" key="1">
    <citation type="submission" date="2022-06" db="EMBL/GenBank/DDBJ databases">
        <title>Isolation of gut microbiota from human fecal samples.</title>
        <authorList>
            <person name="Pamer E.G."/>
            <person name="Barat B."/>
            <person name="Waligurski E."/>
            <person name="Medina S."/>
            <person name="Paddock L."/>
            <person name="Mostad J."/>
        </authorList>
    </citation>
    <scope>NUCLEOTIDE SEQUENCE [LARGE SCALE GENOMIC DNA]</scope>
    <source>
        <strain evidence="3 4">DFI.9.90</strain>
    </source>
</reference>